<dbReference type="RefSeq" id="WP_271435002.1">
    <property type="nucleotide sequence ID" value="NZ_CP073355.1"/>
</dbReference>
<reference evidence="2" key="2">
    <citation type="submission" date="2022-06" db="EMBL/GenBank/DDBJ databases">
        <title>Thermospira aquatica gen. nov., sp. nov.</title>
        <authorList>
            <person name="Ben Ali Gam Z."/>
            <person name="Labat M."/>
        </authorList>
    </citation>
    <scope>NUCLEOTIDE SEQUENCE</scope>
    <source>
        <strain evidence="2">F1F22</strain>
    </source>
</reference>
<evidence type="ECO:0000313" key="2">
    <source>
        <dbReference type="EMBL" id="URA09870.1"/>
    </source>
</evidence>
<keyword evidence="3" id="KW-1185">Reference proteome</keyword>
<evidence type="ECO:0000313" key="3">
    <source>
        <dbReference type="Proteomes" id="UP001056539"/>
    </source>
</evidence>
<dbReference type="InterPro" id="IPR011990">
    <property type="entry name" value="TPR-like_helical_dom_sf"/>
</dbReference>
<reference evidence="2" key="1">
    <citation type="submission" date="2021-04" db="EMBL/GenBank/DDBJ databases">
        <authorList>
            <person name="Postec A."/>
        </authorList>
    </citation>
    <scope>NUCLEOTIDE SEQUENCE</scope>
    <source>
        <strain evidence="2">F1F22</strain>
    </source>
</reference>
<proteinExistence type="predicted"/>
<feature type="chain" id="PRO_5043410442" evidence="1">
    <location>
        <begin position="20"/>
        <end position="252"/>
    </location>
</feature>
<dbReference type="KEGG" id="taqu:KDW03_10350"/>
<sequence length="252" mass="29593">MRKFLFFMFALFSPVSLFSAELYGLPREVFVKRLNAREINNYLLEQERLLASGKTNYQTLWLISAGYYYQGEFYQTTKESRKRSFTLAKDYGLMATAFNPQGAEGFYWLAVAYALWSKENGILDSLFYADDVLEALNRCIELQSDYFDGVPWAMRALVYDLVPGWPWFGDKEKAFRDIQIALRYARGKVTERTVLGIYVDILTRNKRYIEATNALAQFTNIPWNSEFELEEKRAFRDISNSIEILKAKKYWQ</sequence>
<evidence type="ECO:0000256" key="1">
    <source>
        <dbReference type="SAM" id="SignalP"/>
    </source>
</evidence>
<dbReference type="AlphaFoldDB" id="A0AAX3BCJ2"/>
<dbReference type="Gene3D" id="1.25.40.10">
    <property type="entry name" value="Tetratricopeptide repeat domain"/>
    <property type="match status" value="1"/>
</dbReference>
<protein>
    <submittedName>
        <fullName evidence="2">Uncharacterized protein</fullName>
    </submittedName>
</protein>
<keyword evidence="1" id="KW-0732">Signal</keyword>
<gene>
    <name evidence="2" type="ORF">KDW03_10350</name>
</gene>
<accession>A0AAX3BCJ2</accession>
<dbReference type="Proteomes" id="UP001056539">
    <property type="component" value="Chromosome"/>
</dbReference>
<name>A0AAX3BCJ2_9SPIR</name>
<feature type="signal peptide" evidence="1">
    <location>
        <begin position="1"/>
        <end position="19"/>
    </location>
</feature>
<organism evidence="2 3">
    <name type="scientific">Thermospira aquatica</name>
    <dbReference type="NCBI Taxonomy" id="2828656"/>
    <lineage>
        <taxon>Bacteria</taxon>
        <taxon>Pseudomonadati</taxon>
        <taxon>Spirochaetota</taxon>
        <taxon>Spirochaetia</taxon>
        <taxon>Brevinematales</taxon>
        <taxon>Thermospiraceae</taxon>
        <taxon>Thermospira</taxon>
    </lineage>
</organism>
<dbReference type="EMBL" id="CP073355">
    <property type="protein sequence ID" value="URA09870.1"/>
    <property type="molecule type" value="Genomic_DNA"/>
</dbReference>